<dbReference type="InterPro" id="IPR036388">
    <property type="entry name" value="WH-like_DNA-bd_sf"/>
</dbReference>
<dbReference type="CDD" id="cd05466">
    <property type="entry name" value="PBP2_LTTR_substrate"/>
    <property type="match status" value="1"/>
</dbReference>
<dbReference type="FunFam" id="1.10.10.10:FF:000001">
    <property type="entry name" value="LysR family transcriptional regulator"/>
    <property type="match status" value="1"/>
</dbReference>
<dbReference type="PRINTS" id="PR00039">
    <property type="entry name" value="HTHLYSR"/>
</dbReference>
<dbReference type="Proteomes" id="UP001141259">
    <property type="component" value="Unassembled WGS sequence"/>
</dbReference>
<dbReference type="EMBL" id="JANYMP010000001">
    <property type="protein sequence ID" value="MCS7475896.1"/>
    <property type="molecule type" value="Genomic_DNA"/>
</dbReference>
<dbReference type="InterPro" id="IPR036390">
    <property type="entry name" value="WH_DNA-bd_sf"/>
</dbReference>
<dbReference type="PROSITE" id="PS50931">
    <property type="entry name" value="HTH_LYSR"/>
    <property type="match status" value="1"/>
</dbReference>
<proteinExistence type="inferred from homology"/>
<dbReference type="PANTHER" id="PTHR30346:SF28">
    <property type="entry name" value="HTH-TYPE TRANSCRIPTIONAL REGULATOR CYNR"/>
    <property type="match status" value="1"/>
</dbReference>
<keyword evidence="7" id="KW-1185">Reference proteome</keyword>
<dbReference type="GO" id="GO:0003677">
    <property type="term" value="F:DNA binding"/>
    <property type="evidence" value="ECO:0007669"/>
    <property type="project" value="UniProtKB-KW"/>
</dbReference>
<name>A0A9X2VFX8_9PSEU</name>
<evidence type="ECO:0000256" key="3">
    <source>
        <dbReference type="ARBA" id="ARBA00023125"/>
    </source>
</evidence>
<dbReference type="SUPFAM" id="SSF46785">
    <property type="entry name" value="Winged helix' DNA-binding domain"/>
    <property type="match status" value="1"/>
</dbReference>
<evidence type="ECO:0000259" key="5">
    <source>
        <dbReference type="PROSITE" id="PS50931"/>
    </source>
</evidence>
<sequence length="282" mass="30724">MDVELRHLRAFVAVAQNLSFTRAAEQLLITQPALTRTVKQLEAALEVGLLDRDSRHVSLTPVGAEFLERAQQVLLAMDQALASTREQVALRMGFSWLLPDPWAQRTLARYEQLTGSRVSLIRVDDPLAAVVQGHIDVAVVRGPVDGGSPARVVHLFDEARVAVCSVDSALAAADRLRWDEIARWPLVVNTVSGTTGPWSWTDGGGPSEVVETGNFDEWLESVAANRGIGVVPEVAMRRNIHPAVRFVPLTGAPSSPVSIAFLPDHLPRLLRRFAEAAVDSAR</sequence>
<gene>
    <name evidence="6" type="ORF">NZH93_03445</name>
</gene>
<evidence type="ECO:0000256" key="2">
    <source>
        <dbReference type="ARBA" id="ARBA00023015"/>
    </source>
</evidence>
<dbReference type="PANTHER" id="PTHR30346">
    <property type="entry name" value="TRANSCRIPTIONAL DUAL REGULATOR HCAR-RELATED"/>
    <property type="match status" value="1"/>
</dbReference>
<organism evidence="6 7">
    <name type="scientific">Umezawaea endophytica</name>
    <dbReference type="NCBI Taxonomy" id="1654476"/>
    <lineage>
        <taxon>Bacteria</taxon>
        <taxon>Bacillati</taxon>
        <taxon>Actinomycetota</taxon>
        <taxon>Actinomycetes</taxon>
        <taxon>Pseudonocardiales</taxon>
        <taxon>Pseudonocardiaceae</taxon>
        <taxon>Umezawaea</taxon>
    </lineage>
</organism>
<comment type="caution">
    <text evidence="6">The sequence shown here is derived from an EMBL/GenBank/DDBJ whole genome shotgun (WGS) entry which is preliminary data.</text>
</comment>
<comment type="similarity">
    <text evidence="1">Belongs to the LysR transcriptional regulatory family.</text>
</comment>
<reference evidence="6" key="1">
    <citation type="submission" date="2022-08" db="EMBL/GenBank/DDBJ databases">
        <authorList>
            <person name="Tistechok S."/>
            <person name="Samborskyy M."/>
            <person name="Roman I."/>
        </authorList>
    </citation>
    <scope>NUCLEOTIDE SEQUENCE</scope>
    <source>
        <strain evidence="6">DSM 103496</strain>
    </source>
</reference>
<evidence type="ECO:0000256" key="1">
    <source>
        <dbReference type="ARBA" id="ARBA00009437"/>
    </source>
</evidence>
<dbReference type="SUPFAM" id="SSF53850">
    <property type="entry name" value="Periplasmic binding protein-like II"/>
    <property type="match status" value="1"/>
</dbReference>
<dbReference type="Pfam" id="PF03466">
    <property type="entry name" value="LysR_substrate"/>
    <property type="match status" value="1"/>
</dbReference>
<dbReference type="InterPro" id="IPR000847">
    <property type="entry name" value="LysR_HTH_N"/>
</dbReference>
<dbReference type="RefSeq" id="WP_259621395.1">
    <property type="nucleotide sequence ID" value="NZ_JANYMP010000001.1"/>
</dbReference>
<evidence type="ECO:0000313" key="6">
    <source>
        <dbReference type="EMBL" id="MCS7475896.1"/>
    </source>
</evidence>
<dbReference type="AlphaFoldDB" id="A0A9X2VFX8"/>
<dbReference type="GO" id="GO:0032993">
    <property type="term" value="C:protein-DNA complex"/>
    <property type="evidence" value="ECO:0007669"/>
    <property type="project" value="TreeGrafter"/>
</dbReference>
<dbReference type="Gene3D" id="1.10.10.10">
    <property type="entry name" value="Winged helix-like DNA-binding domain superfamily/Winged helix DNA-binding domain"/>
    <property type="match status" value="1"/>
</dbReference>
<evidence type="ECO:0000256" key="4">
    <source>
        <dbReference type="ARBA" id="ARBA00023163"/>
    </source>
</evidence>
<dbReference type="InterPro" id="IPR005119">
    <property type="entry name" value="LysR_subst-bd"/>
</dbReference>
<accession>A0A9X2VFX8</accession>
<dbReference type="Pfam" id="PF00126">
    <property type="entry name" value="HTH_1"/>
    <property type="match status" value="1"/>
</dbReference>
<evidence type="ECO:0000313" key="7">
    <source>
        <dbReference type="Proteomes" id="UP001141259"/>
    </source>
</evidence>
<keyword evidence="4" id="KW-0804">Transcription</keyword>
<dbReference type="Gene3D" id="3.40.190.10">
    <property type="entry name" value="Periplasmic binding protein-like II"/>
    <property type="match status" value="2"/>
</dbReference>
<keyword evidence="2" id="KW-0805">Transcription regulation</keyword>
<keyword evidence="3" id="KW-0238">DNA-binding</keyword>
<dbReference type="GO" id="GO:0003700">
    <property type="term" value="F:DNA-binding transcription factor activity"/>
    <property type="evidence" value="ECO:0007669"/>
    <property type="project" value="InterPro"/>
</dbReference>
<protein>
    <submittedName>
        <fullName evidence="6">LysR family transcriptional regulator</fullName>
    </submittedName>
</protein>
<feature type="domain" description="HTH lysR-type" evidence="5">
    <location>
        <begin position="3"/>
        <end position="60"/>
    </location>
</feature>